<evidence type="ECO:0000256" key="2">
    <source>
        <dbReference type="ARBA" id="ARBA00022729"/>
    </source>
</evidence>
<evidence type="ECO:0000256" key="1">
    <source>
        <dbReference type="ARBA" id="ARBA00022448"/>
    </source>
</evidence>
<proteinExistence type="inferred from homology"/>
<dbReference type="PANTHER" id="PTHR36504">
    <property type="entry name" value="LIPOPOLYSACCHARIDE EXPORT SYSTEM PROTEIN LPTA"/>
    <property type="match status" value="1"/>
</dbReference>
<dbReference type="Proteomes" id="UP000190896">
    <property type="component" value="Unassembled WGS sequence"/>
</dbReference>
<evidence type="ECO:0000256" key="5">
    <source>
        <dbReference type="SAM" id="MobiDB-lite"/>
    </source>
</evidence>
<sequence>MKPTTKHYKTGAYWVLLTLLLALPGLSSALESDKDQPIYIESDSVDFDDEKGVAVYKGNVELTQGSIRVTASSITVTQSKDKDSDHILAAGNPVTYKQESDGDKGTIRAQMKRMEYDSNSEILHMIGDAVLSQGKDTFKSDRINYDRTKAMIKAGASAKGKQRVRVTIQSNKKKKNK</sequence>
<protein>
    <recommendedName>
        <fullName evidence="4">Lipopolysaccharide export system protein LptA</fullName>
    </recommendedName>
</protein>
<dbReference type="PANTHER" id="PTHR36504:SF1">
    <property type="entry name" value="LIPOPOLYSACCHARIDE EXPORT SYSTEM PROTEIN LPTA"/>
    <property type="match status" value="1"/>
</dbReference>
<evidence type="ECO:0000256" key="3">
    <source>
        <dbReference type="ARBA" id="ARBA00022764"/>
    </source>
</evidence>
<dbReference type="InterPro" id="IPR052037">
    <property type="entry name" value="LPS_export_LptA"/>
</dbReference>
<dbReference type="OrthoDB" id="9795964at2"/>
<dbReference type="InterPro" id="IPR014340">
    <property type="entry name" value="LptA"/>
</dbReference>
<organism evidence="7 8">
    <name type="scientific">Solemya velesiana gill symbiont</name>
    <dbReference type="NCBI Taxonomy" id="1918948"/>
    <lineage>
        <taxon>Bacteria</taxon>
        <taxon>Pseudomonadati</taxon>
        <taxon>Pseudomonadota</taxon>
        <taxon>Gammaproteobacteria</taxon>
        <taxon>sulfur-oxidizing symbionts</taxon>
    </lineage>
</organism>
<comment type="caution">
    <text evidence="7">The sequence shown here is derived from an EMBL/GenBank/DDBJ whole genome shotgun (WGS) entry which is preliminary data.</text>
</comment>
<keyword evidence="1 4" id="KW-0813">Transport</keyword>
<dbReference type="NCBIfam" id="TIGR03002">
    <property type="entry name" value="outer_YhbN_LptA"/>
    <property type="match status" value="1"/>
</dbReference>
<keyword evidence="8" id="KW-1185">Reference proteome</keyword>
<feature type="domain" description="Organic solvent tolerance-like N-terminal" evidence="6">
    <location>
        <begin position="39"/>
        <end position="149"/>
    </location>
</feature>
<dbReference type="RefSeq" id="WP_078486584.1">
    <property type="nucleotide sequence ID" value="NZ_MPRJ01000026.1"/>
</dbReference>
<dbReference type="GO" id="GO:0009279">
    <property type="term" value="C:cell outer membrane"/>
    <property type="evidence" value="ECO:0007669"/>
    <property type="project" value="TreeGrafter"/>
</dbReference>
<name>A0A1T2KVB0_9GAMM</name>
<reference evidence="7 8" key="1">
    <citation type="submission" date="2016-11" db="EMBL/GenBank/DDBJ databases">
        <title>Mixed transmission modes and dynamic genome evolution in an obligate animal-bacterial symbiosis.</title>
        <authorList>
            <person name="Russell S.L."/>
            <person name="Corbett-Detig R.B."/>
            <person name="Cavanaugh C.M."/>
        </authorList>
    </citation>
    <scope>NUCLEOTIDE SEQUENCE [LARGE SCALE GENOMIC DNA]</scope>
    <source>
        <strain evidence="7">Se-Cadez</strain>
    </source>
</reference>
<dbReference type="GO" id="GO:0030288">
    <property type="term" value="C:outer membrane-bounded periplasmic space"/>
    <property type="evidence" value="ECO:0007669"/>
    <property type="project" value="TreeGrafter"/>
</dbReference>
<dbReference type="HAMAP" id="MF_01914">
    <property type="entry name" value="LPS_assembly_LptA"/>
    <property type="match status" value="1"/>
</dbReference>
<evidence type="ECO:0000259" key="6">
    <source>
        <dbReference type="Pfam" id="PF03968"/>
    </source>
</evidence>
<dbReference type="InterPro" id="IPR005653">
    <property type="entry name" value="OstA-like_N"/>
</dbReference>
<dbReference type="GO" id="GO:0043165">
    <property type="term" value="P:Gram-negative-bacterium-type cell outer membrane assembly"/>
    <property type="evidence" value="ECO:0007669"/>
    <property type="project" value="UniProtKB-UniRule"/>
</dbReference>
<dbReference type="Gene3D" id="2.60.450.10">
    <property type="entry name" value="Lipopolysaccharide (LPS) transport protein A like domain"/>
    <property type="match status" value="1"/>
</dbReference>
<keyword evidence="3 4" id="KW-0574">Periplasm</keyword>
<accession>A0A1T2KVB0</accession>
<evidence type="ECO:0000313" key="8">
    <source>
        <dbReference type="Proteomes" id="UP000190896"/>
    </source>
</evidence>
<dbReference type="EMBL" id="MPRJ01000026">
    <property type="protein sequence ID" value="OOZ36787.1"/>
    <property type="molecule type" value="Genomic_DNA"/>
</dbReference>
<dbReference type="Pfam" id="PF03968">
    <property type="entry name" value="LptD_N"/>
    <property type="match status" value="1"/>
</dbReference>
<comment type="subcellular location">
    <subcellularLocation>
        <location evidence="4">Periplasm</location>
    </subcellularLocation>
</comment>
<dbReference type="AlphaFoldDB" id="A0A1T2KVB0"/>
<evidence type="ECO:0000256" key="4">
    <source>
        <dbReference type="HAMAP-Rule" id="MF_01914"/>
    </source>
</evidence>
<dbReference type="GO" id="GO:0015920">
    <property type="term" value="P:lipopolysaccharide transport"/>
    <property type="evidence" value="ECO:0007669"/>
    <property type="project" value="UniProtKB-UniRule"/>
</dbReference>
<evidence type="ECO:0000313" key="7">
    <source>
        <dbReference type="EMBL" id="OOZ36787.1"/>
    </source>
</evidence>
<gene>
    <name evidence="4" type="primary">lptA</name>
    <name evidence="7" type="ORF">BOW51_05520</name>
</gene>
<dbReference type="GO" id="GO:0001530">
    <property type="term" value="F:lipopolysaccharide binding"/>
    <property type="evidence" value="ECO:0007669"/>
    <property type="project" value="InterPro"/>
</dbReference>
<comment type="function">
    <text evidence="4">Involved in the assembly of lipopolysaccharide (LPS). Required for the translocation of LPS from the inner membrane to the outer membrane. May form a bridge between the inner membrane and the outer membrane, via interactions with LptC and LptD, thereby facilitating LPS transfer across the periplasm.</text>
</comment>
<comment type="subunit">
    <text evidence="4">Component of the lipopolysaccharide transport and assembly complex.</text>
</comment>
<comment type="similarity">
    <text evidence="4">Belongs to the LptA family.</text>
</comment>
<dbReference type="GO" id="GO:0017089">
    <property type="term" value="F:glycolipid transfer activity"/>
    <property type="evidence" value="ECO:0007669"/>
    <property type="project" value="TreeGrafter"/>
</dbReference>
<keyword evidence="2" id="KW-0732">Signal</keyword>
<feature type="region of interest" description="Disordered" evidence="5">
    <location>
        <begin position="154"/>
        <end position="177"/>
    </location>
</feature>